<keyword evidence="9" id="KW-1133">Transmembrane helix</keyword>
<dbReference type="PANTHER" id="PTHR15822">
    <property type="entry name" value="TRAF AND TNF RECEPTOR-ASSOCIATED PROTEIN"/>
    <property type="match status" value="1"/>
</dbReference>
<keyword evidence="6" id="KW-0378">Hydrolase</keyword>
<evidence type="ECO:0000256" key="3">
    <source>
        <dbReference type="ARBA" id="ARBA00022722"/>
    </source>
</evidence>
<evidence type="ECO:0000313" key="11">
    <source>
        <dbReference type="EMBL" id="MUU78017.1"/>
    </source>
</evidence>
<dbReference type="Proteomes" id="UP000478208">
    <property type="component" value="Unassembled WGS sequence"/>
</dbReference>
<evidence type="ECO:0000256" key="9">
    <source>
        <dbReference type="SAM" id="Phobius"/>
    </source>
</evidence>
<sequence>MKNFIEKWKVILIINLFVVLLLLIVCLRQYIGINRFFILSFLGFFVPFFVYANILFVLYWALKRKIQFLISLSILVFGYFMNDSFIKFNDSNSNAFADFSVMSFNAHGFAGFFKIDNPNVKEDIVEYVLRENPDIVCFQEYNIEVSSMFKEYPYKYITPDSVDATPQAILSKYPIVSHGAFDFKNTINNAIYADVKIKQDTVRVYNIHLESFRVRPGSLKREVPTNIFNRMSSAFQKQLEQARLVKKHSLSVKYKTLICGDFNSTQYSNVYRILKGDLKDSFLEKGVGFGNTFDFRILPFRIDMILTDLEIVSHKNYNIEYSDHEPIKASFRVK</sequence>
<evidence type="ECO:0000256" key="6">
    <source>
        <dbReference type="ARBA" id="ARBA00022801"/>
    </source>
</evidence>
<accession>A0A6L6UAU9</accession>
<keyword evidence="11" id="KW-0255">Endonuclease</keyword>
<dbReference type="GO" id="GO:0016787">
    <property type="term" value="F:hydrolase activity"/>
    <property type="evidence" value="ECO:0007669"/>
    <property type="project" value="UniProtKB-KW"/>
</dbReference>
<dbReference type="Pfam" id="PF03372">
    <property type="entry name" value="Exo_endo_phos"/>
    <property type="match status" value="1"/>
</dbReference>
<protein>
    <submittedName>
        <fullName evidence="11">Endonuclease</fullName>
    </submittedName>
</protein>
<keyword evidence="4" id="KW-0479">Metal-binding</keyword>
<gene>
    <name evidence="11" type="ORF">GN138_06140</name>
</gene>
<evidence type="ECO:0000256" key="1">
    <source>
        <dbReference type="ARBA" id="ARBA00001936"/>
    </source>
</evidence>
<dbReference type="GO" id="GO:0006281">
    <property type="term" value="P:DNA repair"/>
    <property type="evidence" value="ECO:0007669"/>
    <property type="project" value="UniProtKB-KW"/>
</dbReference>
<proteinExistence type="predicted"/>
<keyword evidence="5" id="KW-0227">DNA damage</keyword>
<keyword evidence="9" id="KW-0812">Transmembrane</keyword>
<comment type="cofactor">
    <cofactor evidence="1">
        <name>Mn(2+)</name>
        <dbReference type="ChEBI" id="CHEBI:29035"/>
    </cofactor>
</comment>
<keyword evidence="12" id="KW-1185">Reference proteome</keyword>
<evidence type="ECO:0000313" key="12">
    <source>
        <dbReference type="Proteomes" id="UP000478208"/>
    </source>
</evidence>
<feature type="transmembrane region" description="Helical" evidence="9">
    <location>
        <begin position="12"/>
        <end position="31"/>
    </location>
</feature>
<keyword evidence="9" id="KW-0472">Membrane</keyword>
<dbReference type="AlphaFoldDB" id="A0A6L6UAU9"/>
<dbReference type="RefSeq" id="WP_157362916.1">
    <property type="nucleotide sequence ID" value="NZ_WOWS01000002.1"/>
</dbReference>
<dbReference type="GO" id="GO:0046872">
    <property type="term" value="F:metal ion binding"/>
    <property type="evidence" value="ECO:0007669"/>
    <property type="project" value="UniProtKB-KW"/>
</dbReference>
<keyword evidence="7" id="KW-0460">Magnesium</keyword>
<organism evidence="11 12">
    <name type="scientific">Winogradskyella endarachnes</name>
    <dbReference type="NCBI Taxonomy" id="2681965"/>
    <lineage>
        <taxon>Bacteria</taxon>
        <taxon>Pseudomonadati</taxon>
        <taxon>Bacteroidota</taxon>
        <taxon>Flavobacteriia</taxon>
        <taxon>Flavobacteriales</taxon>
        <taxon>Flavobacteriaceae</taxon>
        <taxon>Winogradskyella</taxon>
    </lineage>
</organism>
<evidence type="ECO:0000256" key="7">
    <source>
        <dbReference type="ARBA" id="ARBA00022842"/>
    </source>
</evidence>
<name>A0A6L6UAU9_9FLAO</name>
<dbReference type="InterPro" id="IPR051547">
    <property type="entry name" value="TDP2-like"/>
</dbReference>
<keyword evidence="3" id="KW-0540">Nuclease</keyword>
<comment type="cofactor">
    <cofactor evidence="2">
        <name>Mg(2+)</name>
        <dbReference type="ChEBI" id="CHEBI:18420"/>
    </cofactor>
</comment>
<dbReference type="PANTHER" id="PTHR15822:SF4">
    <property type="entry name" value="TYROSYL-DNA PHOSPHODIESTERASE 2"/>
    <property type="match status" value="1"/>
</dbReference>
<evidence type="ECO:0000256" key="2">
    <source>
        <dbReference type="ARBA" id="ARBA00001946"/>
    </source>
</evidence>
<feature type="transmembrane region" description="Helical" evidence="9">
    <location>
        <begin position="37"/>
        <end position="61"/>
    </location>
</feature>
<dbReference type="InterPro" id="IPR005135">
    <property type="entry name" value="Endo/exonuclease/phosphatase"/>
</dbReference>
<evidence type="ECO:0000259" key="10">
    <source>
        <dbReference type="Pfam" id="PF03372"/>
    </source>
</evidence>
<dbReference type="Gene3D" id="3.60.10.10">
    <property type="entry name" value="Endonuclease/exonuclease/phosphatase"/>
    <property type="match status" value="1"/>
</dbReference>
<evidence type="ECO:0000256" key="4">
    <source>
        <dbReference type="ARBA" id="ARBA00022723"/>
    </source>
</evidence>
<comment type="caution">
    <text evidence="11">The sequence shown here is derived from an EMBL/GenBank/DDBJ whole genome shotgun (WGS) entry which is preliminary data.</text>
</comment>
<dbReference type="SUPFAM" id="SSF56219">
    <property type="entry name" value="DNase I-like"/>
    <property type="match status" value="1"/>
</dbReference>
<dbReference type="EMBL" id="WOWS01000002">
    <property type="protein sequence ID" value="MUU78017.1"/>
    <property type="molecule type" value="Genomic_DNA"/>
</dbReference>
<dbReference type="GO" id="GO:0004519">
    <property type="term" value="F:endonuclease activity"/>
    <property type="evidence" value="ECO:0007669"/>
    <property type="project" value="UniProtKB-KW"/>
</dbReference>
<reference evidence="11 12" key="1">
    <citation type="submission" date="2019-12" db="EMBL/GenBank/DDBJ databases">
        <authorList>
            <person name="Li J."/>
        </authorList>
    </citation>
    <scope>NUCLEOTIDE SEQUENCE [LARGE SCALE GENOMIC DNA]</scope>
    <source>
        <strain evidence="11 12">HL2-2</strain>
    </source>
</reference>
<keyword evidence="8" id="KW-0234">DNA repair</keyword>
<feature type="domain" description="Endonuclease/exonuclease/phosphatase" evidence="10">
    <location>
        <begin position="102"/>
        <end position="324"/>
    </location>
</feature>
<dbReference type="CDD" id="cd09084">
    <property type="entry name" value="EEP-2"/>
    <property type="match status" value="1"/>
</dbReference>
<dbReference type="InterPro" id="IPR036691">
    <property type="entry name" value="Endo/exonu/phosph_ase_sf"/>
</dbReference>
<evidence type="ECO:0000256" key="5">
    <source>
        <dbReference type="ARBA" id="ARBA00022763"/>
    </source>
</evidence>
<evidence type="ECO:0000256" key="8">
    <source>
        <dbReference type="ARBA" id="ARBA00023204"/>
    </source>
</evidence>